<keyword evidence="3" id="KW-1003">Cell membrane</keyword>
<evidence type="ECO:0000313" key="11">
    <source>
        <dbReference type="Proteomes" id="UP001171751"/>
    </source>
</evidence>
<dbReference type="Gene3D" id="2.30.30.60">
    <property type="match status" value="1"/>
</dbReference>
<evidence type="ECO:0000259" key="8">
    <source>
        <dbReference type="Pfam" id="PF00924"/>
    </source>
</evidence>
<keyword evidence="4 7" id="KW-0812">Transmembrane</keyword>
<dbReference type="Gene3D" id="3.30.70.100">
    <property type="match status" value="1"/>
</dbReference>
<comment type="subcellular location">
    <subcellularLocation>
        <location evidence="1">Cell membrane</location>
        <topology evidence="1">Multi-pass membrane protein</topology>
    </subcellularLocation>
</comment>
<dbReference type="InterPro" id="IPR006685">
    <property type="entry name" value="MscS_channel_2nd"/>
</dbReference>
<dbReference type="PANTHER" id="PTHR30460:SF0">
    <property type="entry name" value="MODERATE CONDUCTANCE MECHANOSENSITIVE CHANNEL YBIO"/>
    <property type="match status" value="1"/>
</dbReference>
<dbReference type="EMBL" id="JAUNQW010000004">
    <property type="protein sequence ID" value="MDO5457021.1"/>
    <property type="molecule type" value="Genomic_DNA"/>
</dbReference>
<comment type="similarity">
    <text evidence="2">Belongs to the MscS (TC 1.A.23) family.</text>
</comment>
<feature type="domain" description="Mechanosensitive ion channel transmembrane helices 2/3" evidence="9">
    <location>
        <begin position="91"/>
        <end position="131"/>
    </location>
</feature>
<evidence type="ECO:0000259" key="9">
    <source>
        <dbReference type="Pfam" id="PF21088"/>
    </source>
</evidence>
<protein>
    <submittedName>
        <fullName evidence="10">Mechanosensitive ion channel family protein</fullName>
    </submittedName>
</protein>
<dbReference type="PANTHER" id="PTHR30460">
    <property type="entry name" value="MODERATE CONDUCTANCE MECHANOSENSITIVE CHANNEL YBIO"/>
    <property type="match status" value="1"/>
</dbReference>
<dbReference type="Gene3D" id="1.10.287.1260">
    <property type="match status" value="1"/>
</dbReference>
<dbReference type="InterPro" id="IPR011066">
    <property type="entry name" value="MscS_channel_C_sf"/>
</dbReference>
<feature type="transmembrane region" description="Helical" evidence="7">
    <location>
        <begin position="34"/>
        <end position="56"/>
    </location>
</feature>
<dbReference type="GO" id="GO:0005886">
    <property type="term" value="C:plasma membrane"/>
    <property type="evidence" value="ECO:0007669"/>
    <property type="project" value="UniProtKB-SubCell"/>
</dbReference>
<keyword evidence="5 7" id="KW-1133">Transmembrane helix</keyword>
<dbReference type="AlphaFoldDB" id="A0AA43RL66"/>
<dbReference type="Pfam" id="PF00924">
    <property type="entry name" value="MS_channel_2nd"/>
    <property type="match status" value="1"/>
</dbReference>
<evidence type="ECO:0000313" key="10">
    <source>
        <dbReference type="EMBL" id="MDO5457021.1"/>
    </source>
</evidence>
<dbReference type="SUPFAM" id="SSF82689">
    <property type="entry name" value="Mechanosensitive channel protein MscS (YggB), C-terminal domain"/>
    <property type="match status" value="1"/>
</dbReference>
<feature type="domain" description="Mechanosensitive ion channel MscS" evidence="8">
    <location>
        <begin position="134"/>
        <end position="196"/>
    </location>
</feature>
<evidence type="ECO:0000256" key="7">
    <source>
        <dbReference type="SAM" id="Phobius"/>
    </source>
</evidence>
<dbReference type="Proteomes" id="UP001171751">
    <property type="component" value="Unassembled WGS sequence"/>
</dbReference>
<evidence type="ECO:0000256" key="2">
    <source>
        <dbReference type="ARBA" id="ARBA00008017"/>
    </source>
</evidence>
<evidence type="ECO:0000256" key="3">
    <source>
        <dbReference type="ARBA" id="ARBA00022475"/>
    </source>
</evidence>
<accession>A0AA43RL66</accession>
<evidence type="ECO:0000256" key="4">
    <source>
        <dbReference type="ARBA" id="ARBA00022692"/>
    </source>
</evidence>
<dbReference type="InterPro" id="IPR010920">
    <property type="entry name" value="LSM_dom_sf"/>
</dbReference>
<dbReference type="InterPro" id="IPR011014">
    <property type="entry name" value="MscS_channel_TM-2"/>
</dbReference>
<keyword evidence="6 7" id="KW-0472">Membrane</keyword>
<keyword evidence="11" id="KW-1185">Reference proteome</keyword>
<dbReference type="SUPFAM" id="SSF82861">
    <property type="entry name" value="Mechanosensitive channel protein MscS (YggB), transmembrane region"/>
    <property type="match status" value="1"/>
</dbReference>
<proteinExistence type="inferred from homology"/>
<evidence type="ECO:0000256" key="1">
    <source>
        <dbReference type="ARBA" id="ARBA00004651"/>
    </source>
</evidence>
<gene>
    <name evidence="10" type="ORF">Q4F26_01620</name>
</gene>
<dbReference type="GO" id="GO:0008381">
    <property type="term" value="F:mechanosensitive monoatomic ion channel activity"/>
    <property type="evidence" value="ECO:0007669"/>
    <property type="project" value="InterPro"/>
</dbReference>
<evidence type="ECO:0000256" key="6">
    <source>
        <dbReference type="ARBA" id="ARBA00023136"/>
    </source>
</evidence>
<evidence type="ECO:0000256" key="5">
    <source>
        <dbReference type="ARBA" id="ARBA00022989"/>
    </source>
</evidence>
<feature type="transmembrane region" description="Helical" evidence="7">
    <location>
        <begin position="90"/>
        <end position="110"/>
    </location>
</feature>
<sequence length="299" mass="33412">MNEESTVTQEVTQELEKETSALMSLIEDVDWQSLLISAAFTLIKIVLSLIAIYIIYRIVKYLVNSFFQKRFSTKEELPNRFKTMENITNSVLLAVTIFIAAYTVLSLMGIPVGTLLAGAGVLGLAVSFGAQGFVSDVINGFRIVFEEQMHVGDTVILEDLEGTVQQVGIQTTVIRDYEGVIHYVPNREIIIVSNKSRSNLRVLIQLPLYAETDLALVRKVINKVNEDLIIKFEEEITSNPDSVSFVPYTNGQVAAQIIMYTKPKDMFTVRNYAFEAYVAELNKAGIDLPDYVVTTSMAN</sequence>
<dbReference type="InterPro" id="IPR023408">
    <property type="entry name" value="MscS_beta-dom_sf"/>
</dbReference>
<organism evidence="10 11">
    <name type="scientific">Atopococcus tabaci</name>
    <dbReference type="NCBI Taxonomy" id="269774"/>
    <lineage>
        <taxon>Bacteria</taxon>
        <taxon>Bacillati</taxon>
        <taxon>Bacillota</taxon>
        <taxon>Bacilli</taxon>
        <taxon>Lactobacillales</taxon>
        <taxon>Carnobacteriaceae</taxon>
        <taxon>Atopococcus</taxon>
    </lineage>
</organism>
<dbReference type="InterPro" id="IPR045276">
    <property type="entry name" value="YbiO_bact"/>
</dbReference>
<comment type="caution">
    <text evidence="10">The sequence shown here is derived from an EMBL/GenBank/DDBJ whole genome shotgun (WGS) entry which is preliminary data.</text>
</comment>
<dbReference type="InterPro" id="IPR049142">
    <property type="entry name" value="MS_channel_1st"/>
</dbReference>
<dbReference type="SUPFAM" id="SSF50182">
    <property type="entry name" value="Sm-like ribonucleoproteins"/>
    <property type="match status" value="1"/>
</dbReference>
<dbReference type="Pfam" id="PF21088">
    <property type="entry name" value="MS_channel_1st"/>
    <property type="match status" value="1"/>
</dbReference>
<name>A0AA43RL66_9LACT</name>
<reference evidence="10" key="1">
    <citation type="submission" date="2023-07" db="EMBL/GenBank/DDBJ databases">
        <title>Between Cages and Wild: Unraveling the Impact of Captivity on Animal Microbiomes and Antimicrobial Resistance.</title>
        <authorList>
            <person name="Schmartz G.P."/>
            <person name="Rehner J."/>
            <person name="Schuff M.J."/>
            <person name="Becker S.L."/>
            <person name="Kravczyk M."/>
            <person name="Gurevich A."/>
            <person name="Francke R."/>
            <person name="Mueller R."/>
            <person name="Keller V."/>
            <person name="Keller A."/>
        </authorList>
    </citation>
    <scope>NUCLEOTIDE SEQUENCE</scope>
    <source>
        <strain evidence="10">S39M_St_73</strain>
    </source>
</reference>